<gene>
    <name evidence="1" type="ORF">KK1_046420</name>
</gene>
<proteinExistence type="predicted"/>
<sequence length="88" mass="10326">LTIPLLVGKPIRVDLDILNMNKGRFARVCMKSILIYLLLKSCLNDHWYNIDHESLHILCTLCMCYVTTRLVTTHTTVHWKRQTERTSI</sequence>
<protein>
    <submittedName>
        <fullName evidence="1">Uncharacterized protein</fullName>
    </submittedName>
</protein>
<reference evidence="1" key="1">
    <citation type="journal article" date="2012" name="Nat. Biotechnol.">
        <title>Draft genome sequence of pigeonpea (Cajanus cajan), an orphan legume crop of resource-poor farmers.</title>
        <authorList>
            <person name="Varshney R.K."/>
            <person name="Chen W."/>
            <person name="Li Y."/>
            <person name="Bharti A.K."/>
            <person name="Saxena R.K."/>
            <person name="Schlueter J.A."/>
            <person name="Donoghue M.T."/>
            <person name="Azam S."/>
            <person name="Fan G."/>
            <person name="Whaley A.M."/>
            <person name="Farmer A.D."/>
            <person name="Sheridan J."/>
            <person name="Iwata A."/>
            <person name="Tuteja R."/>
            <person name="Penmetsa R.V."/>
            <person name="Wu W."/>
            <person name="Upadhyaya H.D."/>
            <person name="Yang S.P."/>
            <person name="Shah T."/>
            <person name="Saxena K.B."/>
            <person name="Michael T."/>
            <person name="McCombie W.R."/>
            <person name="Yang B."/>
            <person name="Zhang G."/>
            <person name="Yang H."/>
            <person name="Wang J."/>
            <person name="Spillane C."/>
            <person name="Cook D.R."/>
            <person name="May G.D."/>
            <person name="Xu X."/>
            <person name="Jackson S.A."/>
        </authorList>
    </citation>
    <scope>NUCLEOTIDE SEQUENCE [LARGE SCALE GENOMIC DNA]</scope>
</reference>
<organism evidence="1 2">
    <name type="scientific">Cajanus cajan</name>
    <name type="common">Pigeon pea</name>
    <name type="synonym">Cajanus indicus</name>
    <dbReference type="NCBI Taxonomy" id="3821"/>
    <lineage>
        <taxon>Eukaryota</taxon>
        <taxon>Viridiplantae</taxon>
        <taxon>Streptophyta</taxon>
        <taxon>Embryophyta</taxon>
        <taxon>Tracheophyta</taxon>
        <taxon>Spermatophyta</taxon>
        <taxon>Magnoliopsida</taxon>
        <taxon>eudicotyledons</taxon>
        <taxon>Gunneridae</taxon>
        <taxon>Pentapetalae</taxon>
        <taxon>rosids</taxon>
        <taxon>fabids</taxon>
        <taxon>Fabales</taxon>
        <taxon>Fabaceae</taxon>
        <taxon>Papilionoideae</taxon>
        <taxon>50 kb inversion clade</taxon>
        <taxon>NPAAA clade</taxon>
        <taxon>indigoferoid/millettioid clade</taxon>
        <taxon>Phaseoleae</taxon>
        <taxon>Cajanus</taxon>
    </lineage>
</organism>
<dbReference type="Proteomes" id="UP000075243">
    <property type="component" value="Unassembled WGS sequence"/>
</dbReference>
<feature type="non-terminal residue" evidence="1">
    <location>
        <position position="1"/>
    </location>
</feature>
<accession>A0A151QRA5</accession>
<evidence type="ECO:0000313" key="1">
    <source>
        <dbReference type="EMBL" id="KYP32806.1"/>
    </source>
</evidence>
<dbReference type="AlphaFoldDB" id="A0A151QRA5"/>
<dbReference type="Gramene" id="C.cajan_41249.t">
    <property type="protein sequence ID" value="C.cajan_41249.t.cds1"/>
    <property type="gene ID" value="C.cajan_41249"/>
</dbReference>
<evidence type="ECO:0000313" key="2">
    <source>
        <dbReference type="Proteomes" id="UP000075243"/>
    </source>
</evidence>
<dbReference type="EMBL" id="KQ485105">
    <property type="protein sequence ID" value="KYP32806.1"/>
    <property type="molecule type" value="Genomic_DNA"/>
</dbReference>
<keyword evidence="2" id="KW-1185">Reference proteome</keyword>
<name>A0A151QRA5_CAJCA</name>